<dbReference type="InterPro" id="IPR036322">
    <property type="entry name" value="WD40_repeat_dom_sf"/>
</dbReference>
<dbReference type="InterPro" id="IPR001680">
    <property type="entry name" value="WD40_rpt"/>
</dbReference>
<sequence>MSPVRRPGRPIRPTSAAGKLQTNASNEGGIEEGRPSTAGPGLFHGRDHSPGPAGDRNHGPSPVQGGRQSQAGKVNTSQYGKSSDEDFFKVDTNSKRRLTLGAVDGIAEKTDAFPLRARLALHSAPSVKIEDKINLEHLFKLKQSFQATDKDGMITLNLEEFKKVLRSSLDLKMRNDEEITELFMKIDSSSHGEIGWDQFCTYMQLEYEEKEEAYLRMKQVDLQTPATILSSPHRETILKITNMSDGTCVTASQDGTVAFWSGTMDLKRHRSLMADQNATRTKPKWVTDLVLMPQYNKIIFGTGDREIQFYELSTFEPYCQVTSLETTPLKLDYCSTGYDECLLVYGDSEGCINIILIKGAGETLRTWKKMPKTDGIASVTLEKVAHSPLTQFLRWKVHDDWVADLKYYDEIRAVMSCSNHENSALVIGCTVGSTHVEAQLKEIKEMTFQPEVAERKMKITQQNYAVAKKRLDADQTVFRIHKGVKTFDYSKEKNMIITGGMDRLIRIWNPYVPSKPTGMLRGHNAPIFSLFIASDENRVYSISQDKTIKVWDIKDQVCMLTVRPKAHKIRGDIHASLYNNTSKVFVIATDLMAMLSHKAKSQGHGEIVHTHKEPVRAACYNPAFKHIVSASDGSVVKIWDYETGNAVFEFTQAHDDSAITTMIFDSSGRRLITGGRDGKLKIWNYNNGHCLKNLEKEEGCDEVTDVTYIEMNKNRYIISVGWDRHINIFSDSGENIHHVQHPMPRWPDDIKKGHKEDILCVASCPPTLLATSSYDGEVIVWNLVSGHTYCHLNAPEFEHDVDDELDEDNSVGRVIFIPSRRILKDSAQLIASGPRGCLHFWKVFDGGELYARFSCSHQYRTYISSLILASDDSTLFVGDALGYVSVWDIENYCLSEPADEPPCLIGSWRAHIQTVTSMNLVEEQSIMITSSDDCTVRLWTTEGHYVGTLGQQTPWDIYNSATFSHPMVPYDVLIDPLSLPNHPVLDGRMSSHDVIHAESLENGSNGEDEEEDEDVNKKVINSTGAQSLPNQDGPVKDFVYNDEMIAEEIKKKPFKSGTGKRLRHEKLKKPQKDRGGPSTYQGLKCFDLDDEPPPMTPPSKNKDKLLDDPFGLQF</sequence>
<evidence type="ECO:0000313" key="7">
    <source>
        <dbReference type="Proteomes" id="UP001152320"/>
    </source>
</evidence>
<evidence type="ECO:0000313" key="6">
    <source>
        <dbReference type="EMBL" id="KAJ8028509.1"/>
    </source>
</evidence>
<feature type="domain" description="EF-hand" evidence="5">
    <location>
        <begin position="174"/>
        <end position="209"/>
    </location>
</feature>
<dbReference type="PRINTS" id="PR00320">
    <property type="entry name" value="GPROTEINBRPT"/>
</dbReference>
<evidence type="ECO:0000256" key="1">
    <source>
        <dbReference type="ARBA" id="ARBA00022574"/>
    </source>
</evidence>
<dbReference type="Proteomes" id="UP001152320">
    <property type="component" value="Chromosome 15"/>
</dbReference>
<protein>
    <submittedName>
        <fullName evidence="6">WD repeat-containing protein 49</fullName>
    </submittedName>
</protein>
<dbReference type="InterPro" id="IPR011992">
    <property type="entry name" value="EF-hand-dom_pair"/>
</dbReference>
<comment type="caution">
    <text evidence="6">The sequence shown here is derived from an EMBL/GenBank/DDBJ whole genome shotgun (WGS) entry which is preliminary data.</text>
</comment>
<name>A0A9Q1BKZ8_HOLLE</name>
<reference evidence="6" key="1">
    <citation type="submission" date="2021-10" db="EMBL/GenBank/DDBJ databases">
        <title>Tropical sea cucumber genome reveals ecological adaptation and Cuvierian tubules defense mechanism.</title>
        <authorList>
            <person name="Chen T."/>
        </authorList>
    </citation>
    <scope>NUCLEOTIDE SEQUENCE</scope>
    <source>
        <strain evidence="6">Nanhai2018</strain>
        <tissue evidence="6">Muscle</tissue>
    </source>
</reference>
<dbReference type="InterPro" id="IPR020472">
    <property type="entry name" value="WD40_PAC1"/>
</dbReference>
<dbReference type="PROSITE" id="PS00678">
    <property type="entry name" value="WD_REPEATS_1"/>
    <property type="match status" value="2"/>
</dbReference>
<feature type="domain" description="EF-hand" evidence="5">
    <location>
        <begin position="136"/>
        <end position="171"/>
    </location>
</feature>
<evidence type="ECO:0000256" key="3">
    <source>
        <dbReference type="PROSITE-ProRule" id="PRU00221"/>
    </source>
</evidence>
<feature type="repeat" description="WD" evidence="3">
    <location>
        <begin position="484"/>
        <end position="509"/>
    </location>
</feature>
<dbReference type="SUPFAM" id="SSF50978">
    <property type="entry name" value="WD40 repeat-like"/>
    <property type="match status" value="2"/>
</dbReference>
<dbReference type="Gene3D" id="2.130.10.10">
    <property type="entry name" value="YVTN repeat-like/Quinoprotein amine dehydrogenase"/>
    <property type="match status" value="4"/>
</dbReference>
<dbReference type="PROSITE" id="PS50082">
    <property type="entry name" value="WD_REPEATS_2"/>
    <property type="match status" value="6"/>
</dbReference>
<feature type="compositionally biased region" description="Basic residues" evidence="4">
    <location>
        <begin position="1052"/>
        <end position="1067"/>
    </location>
</feature>
<dbReference type="AlphaFoldDB" id="A0A9Q1BKZ8"/>
<dbReference type="SMART" id="SM00320">
    <property type="entry name" value="WD40"/>
    <property type="match status" value="10"/>
</dbReference>
<feature type="region of interest" description="Disordered" evidence="4">
    <location>
        <begin position="1"/>
        <end position="86"/>
    </location>
</feature>
<keyword evidence="1 3" id="KW-0853">WD repeat</keyword>
<gene>
    <name evidence="6" type="ORF">HOLleu_30766</name>
</gene>
<keyword evidence="7" id="KW-1185">Reference proteome</keyword>
<evidence type="ECO:0000256" key="4">
    <source>
        <dbReference type="SAM" id="MobiDB-lite"/>
    </source>
</evidence>
<dbReference type="InterPro" id="IPR015943">
    <property type="entry name" value="WD40/YVTN_repeat-like_dom_sf"/>
</dbReference>
<feature type="repeat" description="WD" evidence="3">
    <location>
        <begin position="520"/>
        <end position="561"/>
    </location>
</feature>
<dbReference type="GO" id="GO:0005509">
    <property type="term" value="F:calcium ion binding"/>
    <property type="evidence" value="ECO:0007669"/>
    <property type="project" value="InterPro"/>
</dbReference>
<feature type="repeat" description="WD" evidence="3">
    <location>
        <begin position="908"/>
        <end position="939"/>
    </location>
</feature>
<dbReference type="Gene3D" id="1.10.238.10">
    <property type="entry name" value="EF-hand"/>
    <property type="match status" value="1"/>
</dbReference>
<feature type="region of interest" description="Disordered" evidence="4">
    <location>
        <begin position="1051"/>
        <end position="1114"/>
    </location>
</feature>
<evidence type="ECO:0000259" key="5">
    <source>
        <dbReference type="PROSITE" id="PS50222"/>
    </source>
</evidence>
<proteinExistence type="predicted"/>
<dbReference type="InterPro" id="IPR011044">
    <property type="entry name" value="Quino_amine_DH_bsu"/>
</dbReference>
<dbReference type="OrthoDB" id="75172at2759"/>
<dbReference type="InterPro" id="IPR051242">
    <property type="entry name" value="WD-EF-hand_domain"/>
</dbReference>
<feature type="repeat" description="WD" evidence="3">
    <location>
        <begin position="751"/>
        <end position="783"/>
    </location>
</feature>
<dbReference type="PANTHER" id="PTHR44324">
    <property type="entry name" value="WD40 REPEAT DOMAIN 95"/>
    <property type="match status" value="1"/>
</dbReference>
<organism evidence="6 7">
    <name type="scientific">Holothuria leucospilota</name>
    <name type="common">Black long sea cucumber</name>
    <name type="synonym">Mertensiothuria leucospilota</name>
    <dbReference type="NCBI Taxonomy" id="206669"/>
    <lineage>
        <taxon>Eukaryota</taxon>
        <taxon>Metazoa</taxon>
        <taxon>Echinodermata</taxon>
        <taxon>Eleutherozoa</taxon>
        <taxon>Echinozoa</taxon>
        <taxon>Holothuroidea</taxon>
        <taxon>Aspidochirotacea</taxon>
        <taxon>Aspidochirotida</taxon>
        <taxon>Holothuriidae</taxon>
        <taxon>Holothuria</taxon>
    </lineage>
</organism>
<dbReference type="SUPFAM" id="SSF47473">
    <property type="entry name" value="EF-hand"/>
    <property type="match status" value="1"/>
</dbReference>
<feature type="repeat" description="WD" evidence="3">
    <location>
        <begin position="652"/>
        <end position="693"/>
    </location>
</feature>
<dbReference type="PROSITE" id="PS50294">
    <property type="entry name" value="WD_REPEATS_REGION"/>
    <property type="match status" value="4"/>
</dbReference>
<dbReference type="InterPro" id="IPR019775">
    <property type="entry name" value="WD40_repeat_CS"/>
</dbReference>
<feature type="compositionally biased region" description="Polar residues" evidence="4">
    <location>
        <begin position="66"/>
        <end position="81"/>
    </location>
</feature>
<dbReference type="InterPro" id="IPR002048">
    <property type="entry name" value="EF_hand_dom"/>
</dbReference>
<dbReference type="Pfam" id="PF13499">
    <property type="entry name" value="EF-hand_7"/>
    <property type="match status" value="1"/>
</dbReference>
<keyword evidence="2" id="KW-0677">Repeat</keyword>
<evidence type="ECO:0000256" key="2">
    <source>
        <dbReference type="ARBA" id="ARBA00022737"/>
    </source>
</evidence>
<dbReference type="Pfam" id="PF00400">
    <property type="entry name" value="WD40"/>
    <property type="match status" value="6"/>
</dbReference>
<dbReference type="PANTHER" id="PTHR44324:SF4">
    <property type="entry name" value="WD40 REPEAT DOMAIN 95"/>
    <property type="match status" value="1"/>
</dbReference>
<dbReference type="EMBL" id="JAIZAY010000015">
    <property type="protein sequence ID" value="KAJ8028509.1"/>
    <property type="molecule type" value="Genomic_DNA"/>
</dbReference>
<feature type="repeat" description="WD" evidence="3">
    <location>
        <begin position="608"/>
        <end position="649"/>
    </location>
</feature>
<dbReference type="PROSITE" id="PS50222">
    <property type="entry name" value="EF_HAND_2"/>
    <property type="match status" value="2"/>
</dbReference>
<accession>A0A9Q1BKZ8</accession>
<dbReference type="SUPFAM" id="SSF50969">
    <property type="entry name" value="YVTN repeat-like/Quinoprotein amine dehydrogenase"/>
    <property type="match status" value="1"/>
</dbReference>